<dbReference type="PANTHER" id="PTHR45753">
    <property type="entry name" value="ORNITHINE CARBAMOYLTRANSFERASE, MITOCHONDRIAL"/>
    <property type="match status" value="1"/>
</dbReference>
<evidence type="ECO:0000256" key="7">
    <source>
        <dbReference type="RuleBase" id="RU003634"/>
    </source>
</evidence>
<evidence type="ECO:0000259" key="9">
    <source>
        <dbReference type="Pfam" id="PF02729"/>
    </source>
</evidence>
<dbReference type="SUPFAM" id="SSF53671">
    <property type="entry name" value="Aspartate/ornithine carbamoyltransferase"/>
    <property type="match status" value="1"/>
</dbReference>
<name>A0A3Q3J6Q4_MONAL</name>
<keyword evidence="6 7" id="KW-0808">Transferase</keyword>
<dbReference type="STRING" id="43700.ENSMALP00000008977"/>
<feature type="domain" description="Aspartate/ornithine carbamoyltransferase Asp/Orn-binding" evidence="8">
    <location>
        <begin position="93"/>
        <end position="234"/>
    </location>
</feature>
<keyword evidence="11" id="KW-1185">Reference proteome</keyword>
<dbReference type="GO" id="GO:0000050">
    <property type="term" value="P:urea cycle"/>
    <property type="evidence" value="ECO:0007669"/>
    <property type="project" value="UniProtKB-UniPathway"/>
</dbReference>
<dbReference type="Pfam" id="PF00185">
    <property type="entry name" value="OTCace"/>
    <property type="match status" value="1"/>
</dbReference>
<dbReference type="InterPro" id="IPR006131">
    <property type="entry name" value="Asp_carbamoyltransf_Asp/Orn-bd"/>
</dbReference>
<dbReference type="InterPro" id="IPR002292">
    <property type="entry name" value="Orn/put_carbamltrans"/>
</dbReference>
<comment type="pathway">
    <text evidence="1">Nitrogen metabolism; urea cycle; L-citrulline from L-ornithine and carbamoyl phosphate: step 1/1.</text>
</comment>
<evidence type="ECO:0000256" key="2">
    <source>
        <dbReference type="ARBA" id="ARBA00007805"/>
    </source>
</evidence>
<evidence type="ECO:0000313" key="11">
    <source>
        <dbReference type="Proteomes" id="UP000261600"/>
    </source>
</evidence>
<evidence type="ECO:0000256" key="1">
    <source>
        <dbReference type="ARBA" id="ARBA00004695"/>
    </source>
</evidence>
<dbReference type="PANTHER" id="PTHR45753:SF3">
    <property type="entry name" value="ORNITHINE TRANSCARBAMYLASE, MITOCHONDRIAL"/>
    <property type="match status" value="1"/>
</dbReference>
<reference evidence="10" key="2">
    <citation type="submission" date="2025-09" db="UniProtKB">
        <authorList>
            <consortium name="Ensembl"/>
        </authorList>
    </citation>
    <scope>IDENTIFICATION</scope>
</reference>
<dbReference type="GO" id="GO:0004585">
    <property type="term" value="F:ornithine carbamoyltransferase activity"/>
    <property type="evidence" value="ECO:0007669"/>
    <property type="project" value="UniProtKB-EC"/>
</dbReference>
<reference evidence="10" key="1">
    <citation type="submission" date="2025-08" db="UniProtKB">
        <authorList>
            <consortium name="Ensembl"/>
        </authorList>
    </citation>
    <scope>IDENTIFICATION</scope>
</reference>
<organism evidence="10 11">
    <name type="scientific">Monopterus albus</name>
    <name type="common">Swamp eel</name>
    <dbReference type="NCBI Taxonomy" id="43700"/>
    <lineage>
        <taxon>Eukaryota</taxon>
        <taxon>Metazoa</taxon>
        <taxon>Chordata</taxon>
        <taxon>Craniata</taxon>
        <taxon>Vertebrata</taxon>
        <taxon>Euteleostomi</taxon>
        <taxon>Actinopterygii</taxon>
        <taxon>Neopterygii</taxon>
        <taxon>Teleostei</taxon>
        <taxon>Neoteleostei</taxon>
        <taxon>Acanthomorphata</taxon>
        <taxon>Anabantaria</taxon>
        <taxon>Synbranchiformes</taxon>
        <taxon>Synbranchidae</taxon>
        <taxon>Monopterus</taxon>
    </lineage>
</organism>
<dbReference type="GO" id="GO:0019240">
    <property type="term" value="P:citrulline biosynthetic process"/>
    <property type="evidence" value="ECO:0007669"/>
    <property type="project" value="TreeGrafter"/>
</dbReference>
<dbReference type="InterPro" id="IPR036901">
    <property type="entry name" value="Asp/Orn_carbamoylTrfase_sf"/>
</dbReference>
<dbReference type="Ensembl" id="ENSMALT00000009165.1">
    <property type="protein sequence ID" value="ENSMALP00000008977.1"/>
    <property type="gene ID" value="ENSMALG00000006365.1"/>
</dbReference>
<dbReference type="InterPro" id="IPR006132">
    <property type="entry name" value="Asp/Orn_carbamoyltranf_P-bd"/>
</dbReference>
<dbReference type="FunFam" id="3.40.50.1370:FF:000008">
    <property type="entry name" value="Ornithine carbamoyltransferase"/>
    <property type="match status" value="1"/>
</dbReference>
<evidence type="ECO:0000259" key="8">
    <source>
        <dbReference type="Pfam" id="PF00185"/>
    </source>
</evidence>
<dbReference type="EC" id="2.1.3.3" evidence="4"/>
<evidence type="ECO:0000313" key="10">
    <source>
        <dbReference type="Ensembl" id="ENSMALP00000008977.1"/>
    </source>
</evidence>
<dbReference type="Gene3D" id="3.40.50.1370">
    <property type="entry name" value="Aspartate/ornithine carbamoyltransferase"/>
    <property type="match status" value="2"/>
</dbReference>
<sequence length="243" mass="27819">RSFTLKGKNTFERLAWYLIIMFSFSPSCLLHKRCVSETPLVLSRLCDIVLARVYSHARLEELDKEASIPIINGFSDLYHPIQILADFLTIQILYWIGDGTNVLYSYMMTAAKLGVHLRIATPKGYEPQKNVVEEAQRLSEQLVLTSDPMEAAHGSNVLVTDTWVGMGLEQEKEKRLNNFKGYQVTMQTGNVAKPNWIFLHSLPRKKEEVDDQLFYSSHSLVFPEAENRKWTIMACNLMKCGLN</sequence>
<dbReference type="UniPathway" id="UPA00158">
    <property type="reaction ID" value="UER00271"/>
</dbReference>
<dbReference type="GO" id="GO:0016597">
    <property type="term" value="F:amino acid binding"/>
    <property type="evidence" value="ECO:0007669"/>
    <property type="project" value="InterPro"/>
</dbReference>
<evidence type="ECO:0000256" key="3">
    <source>
        <dbReference type="ARBA" id="ARBA00011233"/>
    </source>
</evidence>
<evidence type="ECO:0000256" key="5">
    <source>
        <dbReference type="ARBA" id="ARBA00022436"/>
    </source>
</evidence>
<protein>
    <recommendedName>
        <fullName evidence="4">ornithine carbamoyltransferase</fullName>
        <ecNumber evidence="4">2.1.3.3</ecNumber>
    </recommendedName>
</protein>
<proteinExistence type="inferred from homology"/>
<dbReference type="GO" id="GO:0042450">
    <property type="term" value="P:L-arginine biosynthetic process via ornithine"/>
    <property type="evidence" value="ECO:0007669"/>
    <property type="project" value="TreeGrafter"/>
</dbReference>
<dbReference type="PRINTS" id="PR00100">
    <property type="entry name" value="AOTCASE"/>
</dbReference>
<dbReference type="PRINTS" id="PR00102">
    <property type="entry name" value="OTCASE"/>
</dbReference>
<evidence type="ECO:0000256" key="6">
    <source>
        <dbReference type="ARBA" id="ARBA00022679"/>
    </source>
</evidence>
<feature type="domain" description="Aspartate/ornithine carbamoyltransferase carbamoyl-P binding" evidence="9">
    <location>
        <begin position="35"/>
        <end position="91"/>
    </location>
</feature>
<dbReference type="AlphaFoldDB" id="A0A3Q3J6Q4"/>
<dbReference type="Pfam" id="PF02729">
    <property type="entry name" value="OTCace_N"/>
    <property type="match status" value="1"/>
</dbReference>
<evidence type="ECO:0000256" key="4">
    <source>
        <dbReference type="ARBA" id="ARBA00013007"/>
    </source>
</evidence>
<accession>A0A3Q3J6Q4</accession>
<dbReference type="InterPro" id="IPR006130">
    <property type="entry name" value="Asp/Orn_carbamoylTrfase"/>
</dbReference>
<dbReference type="GO" id="GO:0005739">
    <property type="term" value="C:mitochondrion"/>
    <property type="evidence" value="ECO:0007669"/>
    <property type="project" value="TreeGrafter"/>
</dbReference>
<dbReference type="Proteomes" id="UP000261600">
    <property type="component" value="Unplaced"/>
</dbReference>
<comment type="similarity">
    <text evidence="2">Belongs to the aspartate/ornithine carbamoyltransferase superfamily. OTCase family.</text>
</comment>
<keyword evidence="5" id="KW-0835">Urea cycle</keyword>
<comment type="subunit">
    <text evidence="3">Homotrimer.</text>
</comment>